<accession>A0A3G8ZDP2</accession>
<protein>
    <submittedName>
        <fullName evidence="2">Uncharacterized protein</fullName>
    </submittedName>
</protein>
<reference evidence="3" key="1">
    <citation type="submission" date="2018-11" db="EMBL/GenBank/DDBJ databases">
        <title>Proposal to divide the Flavobacteriaceae and reorganize its genera based on Amino Acid Identity values calculated from whole genome sequences.</title>
        <authorList>
            <person name="Nicholson A.C."/>
            <person name="Gulvik C.A."/>
            <person name="Whitney A.M."/>
            <person name="Sheth M."/>
            <person name="Batra D."/>
            <person name="Pryor J."/>
            <person name="Bernardet J.-F."/>
            <person name="Hugo C."/>
            <person name="Kampfer P."/>
            <person name="Newman J.D."/>
            <person name="McQuiston J.R."/>
        </authorList>
    </citation>
    <scope>NUCLEOTIDE SEQUENCE [LARGE SCALE GENOMIC DNA]</scope>
    <source>
        <strain evidence="3">H6466</strain>
    </source>
</reference>
<dbReference type="EMBL" id="CP034160">
    <property type="protein sequence ID" value="AZI55522.1"/>
    <property type="molecule type" value="Genomic_DNA"/>
</dbReference>
<evidence type="ECO:0000256" key="1">
    <source>
        <dbReference type="SAM" id="MobiDB-lite"/>
    </source>
</evidence>
<organism evidence="2 3">
    <name type="scientific">Epilithonimonas vandammei</name>
    <dbReference type="NCBI Taxonomy" id="2487072"/>
    <lineage>
        <taxon>Bacteria</taxon>
        <taxon>Pseudomonadati</taxon>
        <taxon>Bacteroidota</taxon>
        <taxon>Flavobacteriia</taxon>
        <taxon>Flavobacteriales</taxon>
        <taxon>Weeksellaceae</taxon>
        <taxon>Chryseobacterium group</taxon>
        <taxon>Epilithonimonas</taxon>
    </lineage>
</organism>
<evidence type="ECO:0000313" key="2">
    <source>
        <dbReference type="EMBL" id="AZI55522.1"/>
    </source>
</evidence>
<dbReference type="RefSeq" id="WP_124986546.1">
    <property type="nucleotide sequence ID" value="NZ_CP034160.1"/>
</dbReference>
<feature type="compositionally biased region" description="Polar residues" evidence="1">
    <location>
        <begin position="10"/>
        <end position="25"/>
    </location>
</feature>
<evidence type="ECO:0000313" key="3">
    <source>
        <dbReference type="Proteomes" id="UP000272316"/>
    </source>
</evidence>
<feature type="region of interest" description="Disordered" evidence="1">
    <location>
        <begin position="1"/>
        <end position="25"/>
    </location>
</feature>
<sequence>MHNSTDEQMTKQTNALAKSKELQPNAQSQRFAAHLLLPQPHHRQLTLTFTENRISITKALTNFEV</sequence>
<dbReference type="AlphaFoldDB" id="A0A3G8ZDP2"/>
<gene>
    <name evidence="2" type="ORF">EIB75_09795</name>
</gene>
<dbReference type="Proteomes" id="UP000272316">
    <property type="component" value="Chromosome"/>
</dbReference>
<name>A0A3G8ZDP2_9FLAO</name>
<dbReference type="KEGG" id="eva:EIB75_09795"/>
<proteinExistence type="predicted"/>